<keyword evidence="4" id="KW-1185">Reference proteome</keyword>
<dbReference type="PANTHER" id="PTHR33525:SF4">
    <property type="entry name" value="CYCLIC DI-GMP PHOSPHODIESTERASE CDGJ"/>
    <property type="match status" value="1"/>
</dbReference>
<reference evidence="3 4" key="1">
    <citation type="submission" date="2009-02" db="EMBL/GenBank/DDBJ databases">
        <title>Sequencing of the draft genome and assembly of Lutiella nitroferrum 2002.</title>
        <authorList>
            <consortium name="US DOE Joint Genome Institute (JGI-PGF)"/>
            <person name="Lucas S."/>
            <person name="Copeland A."/>
            <person name="Lapidus A."/>
            <person name="Glavina del Rio T."/>
            <person name="Tice H."/>
            <person name="Bruce D."/>
            <person name="Goodwin L."/>
            <person name="Pitluck S."/>
            <person name="Larimer F."/>
            <person name="Land M.L."/>
            <person name="Hauser L."/>
            <person name="Coates J.D."/>
        </authorList>
    </citation>
    <scope>NUCLEOTIDE SEQUENCE [LARGE SCALE GENOMIC DNA]</scope>
    <source>
        <strain evidence="3 4">2002</strain>
    </source>
</reference>
<dbReference type="SUPFAM" id="SSF141868">
    <property type="entry name" value="EAL domain-like"/>
    <property type="match status" value="1"/>
</dbReference>
<evidence type="ECO:0000259" key="1">
    <source>
        <dbReference type="PROSITE" id="PS50883"/>
    </source>
</evidence>
<evidence type="ECO:0000313" key="3">
    <source>
        <dbReference type="EMBL" id="EEG07630.1"/>
    </source>
</evidence>
<name>B9Z6Q5_9NEIS</name>
<dbReference type="Pfam" id="PF08668">
    <property type="entry name" value="HDOD"/>
    <property type="match status" value="1"/>
</dbReference>
<dbReference type="eggNOG" id="COG3434">
    <property type="taxonomic scope" value="Bacteria"/>
</dbReference>
<dbReference type="SUPFAM" id="SSF109604">
    <property type="entry name" value="HD-domain/PDEase-like"/>
    <property type="match status" value="1"/>
</dbReference>
<dbReference type="EMBL" id="ACIS01000008">
    <property type="protein sequence ID" value="EEG07630.1"/>
    <property type="molecule type" value="Genomic_DNA"/>
</dbReference>
<accession>B9Z6Q5</accession>
<feature type="domain" description="EAL" evidence="1">
    <location>
        <begin position="1"/>
        <end position="208"/>
    </location>
</feature>
<dbReference type="Gene3D" id="3.20.20.450">
    <property type="entry name" value="EAL domain"/>
    <property type="match status" value="1"/>
</dbReference>
<dbReference type="InterPro" id="IPR013976">
    <property type="entry name" value="HDOD"/>
</dbReference>
<evidence type="ECO:0000313" key="4">
    <source>
        <dbReference type="Proteomes" id="UP000003165"/>
    </source>
</evidence>
<protein>
    <submittedName>
        <fullName evidence="3">Diguanylate phosphodiesterase</fullName>
    </submittedName>
</protein>
<dbReference type="InterPro" id="IPR001633">
    <property type="entry name" value="EAL_dom"/>
</dbReference>
<comment type="caution">
    <text evidence="3">The sequence shown here is derived from an EMBL/GenBank/DDBJ whole genome shotgun (WGS) entry which is preliminary data.</text>
</comment>
<dbReference type="Gene3D" id="1.10.3210.10">
    <property type="entry name" value="Hypothetical protein af1432"/>
    <property type="match status" value="1"/>
</dbReference>
<dbReference type="RefSeq" id="WP_008954972.1">
    <property type="nucleotide sequence ID" value="NZ_ACIS01000008.1"/>
</dbReference>
<dbReference type="PROSITE" id="PS50883">
    <property type="entry name" value="EAL"/>
    <property type="match status" value="1"/>
</dbReference>
<dbReference type="InterPro" id="IPR014408">
    <property type="entry name" value="dGMP_Pdiesterase_EAL/HD-GYP"/>
</dbReference>
<gene>
    <name evidence="3" type="ORF">FuraDRAFT_2952</name>
</gene>
<feature type="domain" description="HDOD" evidence="2">
    <location>
        <begin position="202"/>
        <end position="390"/>
    </location>
</feature>
<dbReference type="SMART" id="SM00052">
    <property type="entry name" value="EAL"/>
    <property type="match status" value="1"/>
</dbReference>
<evidence type="ECO:0000259" key="2">
    <source>
        <dbReference type="PROSITE" id="PS51833"/>
    </source>
</evidence>
<dbReference type="Proteomes" id="UP000003165">
    <property type="component" value="Unassembled WGS sequence"/>
</dbReference>
<dbReference type="Pfam" id="PF00563">
    <property type="entry name" value="EAL"/>
    <property type="match status" value="1"/>
</dbReference>
<proteinExistence type="predicted"/>
<dbReference type="InterPro" id="IPR052340">
    <property type="entry name" value="RNase_Y/CdgJ"/>
</dbReference>
<organism evidence="3 4">
    <name type="scientific">Pseudogulbenkiania ferrooxidans 2002</name>
    <dbReference type="NCBI Taxonomy" id="279714"/>
    <lineage>
        <taxon>Bacteria</taxon>
        <taxon>Pseudomonadati</taxon>
        <taxon>Pseudomonadota</taxon>
        <taxon>Betaproteobacteria</taxon>
        <taxon>Neisseriales</taxon>
        <taxon>Chromobacteriaceae</taxon>
        <taxon>Pseudogulbenkiania</taxon>
    </lineage>
</organism>
<dbReference type="PIRSF" id="PIRSF003180">
    <property type="entry name" value="DiGMPpdiest_YuxH"/>
    <property type="match status" value="1"/>
</dbReference>
<dbReference type="InterPro" id="IPR035919">
    <property type="entry name" value="EAL_sf"/>
</dbReference>
<dbReference type="PANTHER" id="PTHR33525">
    <property type="match status" value="1"/>
</dbReference>
<dbReference type="PROSITE" id="PS51833">
    <property type="entry name" value="HDOD"/>
    <property type="match status" value="1"/>
</dbReference>
<sequence>MTTSSAFIGRQPVLNRNQQLIGYELLFRPSLEAEGAGPLAALQADTQVLVNTLHNMGTSWLIGNKLAFINVGEAMLASEFLELLPARRVILDLMPEITPSNELIARIKYLHAQGFGIAMDGFSFNAPSAQLLEYAKYVKLDVQKHGTSDFQMLAAQVRSYPVIRIAEKVETHEHFHLCRELGMDGFQGYYFAKPETLSAKVIHPSFTHTLELLNLLRMDAEIKEVEAVFKRDIALSYKLLRFVNSAAAGLNTTISSFSHAVTVLGYKRLYRWLTLLLVTANEDGKTPPALQKTAITRARFMELLGGALNLPNDACESLFVIGMFSLLDVLFDMPMTSVLEHLHLSDQFKQVLLEQPDRLTPFLQLAKACEDKEMRDVPQLCRELGLSPEPFNQAHVEALAWVEELGL</sequence>
<dbReference type="AlphaFoldDB" id="B9Z6Q5"/>